<keyword evidence="1" id="KW-0472">Membrane</keyword>
<keyword evidence="1" id="KW-0812">Transmembrane</keyword>
<dbReference type="CTD" id="20326277"/>
<feature type="transmembrane region" description="Helical" evidence="1">
    <location>
        <begin position="82"/>
        <end position="104"/>
    </location>
</feature>
<dbReference type="KEGG" id="ovi:T265_12109"/>
<organism evidence="2 3">
    <name type="scientific">Opisthorchis viverrini</name>
    <name type="common">Southeast Asian liver fluke</name>
    <dbReference type="NCBI Taxonomy" id="6198"/>
    <lineage>
        <taxon>Eukaryota</taxon>
        <taxon>Metazoa</taxon>
        <taxon>Spiralia</taxon>
        <taxon>Lophotrochozoa</taxon>
        <taxon>Platyhelminthes</taxon>
        <taxon>Trematoda</taxon>
        <taxon>Digenea</taxon>
        <taxon>Opisthorchiida</taxon>
        <taxon>Opisthorchiata</taxon>
        <taxon>Opisthorchiidae</taxon>
        <taxon>Opisthorchis</taxon>
    </lineage>
</organism>
<dbReference type="Proteomes" id="UP000054324">
    <property type="component" value="Unassembled WGS sequence"/>
</dbReference>
<dbReference type="STRING" id="6198.A0A074Z6M0"/>
<evidence type="ECO:0000313" key="2">
    <source>
        <dbReference type="EMBL" id="KER18895.1"/>
    </source>
</evidence>
<reference evidence="2 3" key="1">
    <citation type="submission" date="2013-11" db="EMBL/GenBank/DDBJ databases">
        <title>Opisthorchis viverrini - life in the bile duct.</title>
        <authorList>
            <person name="Young N.D."/>
            <person name="Nagarajan N."/>
            <person name="Lin S.J."/>
            <person name="Korhonen P.K."/>
            <person name="Jex A.R."/>
            <person name="Hall R.S."/>
            <person name="Safavi-Hemami H."/>
            <person name="Kaewkong W."/>
            <person name="Bertrand D."/>
            <person name="Gao S."/>
            <person name="Seet Q."/>
            <person name="Wongkham S."/>
            <person name="Teh B.T."/>
            <person name="Wongkham C."/>
            <person name="Intapan P.M."/>
            <person name="Maleewong W."/>
            <person name="Yang X."/>
            <person name="Hu M."/>
            <person name="Wang Z."/>
            <person name="Hofmann A."/>
            <person name="Sternberg P.W."/>
            <person name="Tan P."/>
            <person name="Wang J."/>
            <person name="Gasser R.B."/>
        </authorList>
    </citation>
    <scope>NUCLEOTIDE SEQUENCE [LARGE SCALE GENOMIC DNA]</scope>
</reference>
<name>A0A074Z6M0_OPIVI</name>
<dbReference type="RefSeq" id="XP_009177358.1">
    <property type="nucleotide sequence ID" value="XM_009179094.1"/>
</dbReference>
<dbReference type="EMBL" id="KL597550">
    <property type="protein sequence ID" value="KER18895.1"/>
    <property type="molecule type" value="Genomic_DNA"/>
</dbReference>
<proteinExistence type="predicted"/>
<evidence type="ECO:0000313" key="3">
    <source>
        <dbReference type="Proteomes" id="UP000054324"/>
    </source>
</evidence>
<keyword evidence="3" id="KW-1185">Reference proteome</keyword>
<evidence type="ECO:0000256" key="1">
    <source>
        <dbReference type="SAM" id="Phobius"/>
    </source>
</evidence>
<gene>
    <name evidence="2" type="ORF">T265_12109</name>
</gene>
<keyword evidence="1" id="KW-1133">Transmembrane helix</keyword>
<dbReference type="AlphaFoldDB" id="A0A074Z6M0"/>
<protein>
    <submittedName>
        <fullName evidence="2">Uncharacterized protein</fullName>
    </submittedName>
</protein>
<dbReference type="GeneID" id="20326277"/>
<sequence>MSCGLPLRVLITGRPRRADCVWGQPVLRFLRVLITGRPRRADCVWGQPIQCSASDVGPGLVRQSVECATTILYVVIGEVYSLITYLGFVMLLAVAISILIVIIFRFTRPTMERPVKGSICPGTE</sequence>
<accession>A0A074Z6M0</accession>